<dbReference type="STRING" id="1640674.SAMN05216323_104916"/>
<evidence type="ECO:0000313" key="2">
    <source>
        <dbReference type="Proteomes" id="UP000199452"/>
    </source>
</evidence>
<dbReference type="InterPro" id="IPR046228">
    <property type="entry name" value="DUF6261"/>
</dbReference>
<dbReference type="Proteomes" id="UP000199452">
    <property type="component" value="Unassembled WGS sequence"/>
</dbReference>
<dbReference type="AlphaFoldDB" id="A0A1G6P7H0"/>
<gene>
    <name evidence="1" type="ORF">SAMN05216323_104916</name>
</gene>
<protein>
    <submittedName>
        <fullName evidence="1">Uncharacterized protein</fullName>
    </submittedName>
</protein>
<accession>A0A1G6P7H0</accession>
<proteinExistence type="predicted"/>
<dbReference type="EMBL" id="FMYP01000049">
    <property type="protein sequence ID" value="SDC76172.1"/>
    <property type="molecule type" value="Genomic_DNA"/>
</dbReference>
<dbReference type="OrthoDB" id="1082978at2"/>
<dbReference type="RefSeq" id="WP_092439455.1">
    <property type="nucleotide sequence ID" value="NZ_FMYP01000049.1"/>
</dbReference>
<reference evidence="1 2" key="1">
    <citation type="submission" date="2016-09" db="EMBL/GenBank/DDBJ databases">
        <authorList>
            <person name="Capua I."/>
            <person name="De Benedictis P."/>
            <person name="Joannis T."/>
            <person name="Lombin L.H."/>
            <person name="Cattoli G."/>
        </authorList>
    </citation>
    <scope>NUCLEOTIDE SEQUENCE [LARGE SCALE GENOMIC DNA]</scope>
    <source>
        <strain evidence="1 2">A7P-90m</strain>
    </source>
</reference>
<dbReference type="Pfam" id="PF19775">
    <property type="entry name" value="DUF6261"/>
    <property type="match status" value="1"/>
</dbReference>
<evidence type="ECO:0000313" key="1">
    <source>
        <dbReference type="EMBL" id="SDC76172.1"/>
    </source>
</evidence>
<sequence length="239" mass="26333">MPNIARLPIAAVGAAGAMLVETSEKTGSAAVTGCAAFVTLKAVNEAYKVSMGKQSGSFDTDEVANADKQRDMAVVGIRLHVHSKTYWPDALVVQSAHRLKAVVDMYAAGIEDEAYNDESTLIHTFLTKLAEPQWQEDITHTEMQPLIDRLINTEQTFEQLQRKRAVTSATESEILAATKQRKALEKAIRAFMQYAEAMNLVNPGTVWYNIVITIRQQLSEIERGHRTGGKTAPDDLSKD</sequence>
<name>A0A1G6P7H0_9BACT</name>
<organism evidence="1 2">
    <name type="scientific">Williamwhitmania taraxaci</name>
    <dbReference type="NCBI Taxonomy" id="1640674"/>
    <lineage>
        <taxon>Bacteria</taxon>
        <taxon>Pseudomonadati</taxon>
        <taxon>Bacteroidota</taxon>
        <taxon>Bacteroidia</taxon>
        <taxon>Bacteroidales</taxon>
        <taxon>Williamwhitmaniaceae</taxon>
        <taxon>Williamwhitmania</taxon>
    </lineage>
</organism>
<keyword evidence="2" id="KW-1185">Reference proteome</keyword>